<dbReference type="Proteomes" id="UP000193719">
    <property type="component" value="Unassembled WGS sequence"/>
</dbReference>
<feature type="compositionally biased region" description="Polar residues" evidence="2">
    <location>
        <begin position="445"/>
        <end position="456"/>
    </location>
</feature>
<evidence type="ECO:0000256" key="2">
    <source>
        <dbReference type="SAM" id="MobiDB-lite"/>
    </source>
</evidence>
<evidence type="ECO:0000256" key="1">
    <source>
        <dbReference type="SAM" id="Coils"/>
    </source>
</evidence>
<feature type="compositionally biased region" description="Low complexity" evidence="2">
    <location>
        <begin position="427"/>
        <end position="440"/>
    </location>
</feature>
<feature type="compositionally biased region" description="Polar residues" evidence="2">
    <location>
        <begin position="406"/>
        <end position="418"/>
    </location>
</feature>
<name>A0A1Y1VA26_9FUNG</name>
<dbReference type="OrthoDB" id="568137at2759"/>
<feature type="region of interest" description="Disordered" evidence="2">
    <location>
        <begin position="304"/>
        <end position="371"/>
    </location>
</feature>
<dbReference type="CDD" id="cd22284">
    <property type="entry name" value="HD_CCDC61_N"/>
    <property type="match status" value="1"/>
</dbReference>
<proteinExistence type="predicted"/>
<evidence type="ECO:0000313" key="3">
    <source>
        <dbReference type="EMBL" id="ORX50082.1"/>
    </source>
</evidence>
<organism evidence="3 4">
    <name type="scientific">Piromyces finnis</name>
    <dbReference type="NCBI Taxonomy" id="1754191"/>
    <lineage>
        <taxon>Eukaryota</taxon>
        <taxon>Fungi</taxon>
        <taxon>Fungi incertae sedis</taxon>
        <taxon>Chytridiomycota</taxon>
        <taxon>Chytridiomycota incertae sedis</taxon>
        <taxon>Neocallimastigomycetes</taxon>
        <taxon>Neocallimastigales</taxon>
        <taxon>Neocallimastigaceae</taxon>
        <taxon>Piromyces</taxon>
    </lineage>
</organism>
<feature type="compositionally biased region" description="Polar residues" evidence="2">
    <location>
        <begin position="470"/>
        <end position="494"/>
    </location>
</feature>
<protein>
    <submittedName>
        <fullName evidence="3">Uncharacterized protein</fullName>
    </submittedName>
</protein>
<feature type="region of interest" description="Disordered" evidence="2">
    <location>
        <begin position="619"/>
        <end position="641"/>
    </location>
</feature>
<keyword evidence="1" id="KW-0175">Coiled coil</keyword>
<dbReference type="InterPro" id="IPR049733">
    <property type="entry name" value="CCDC61_N"/>
</dbReference>
<evidence type="ECO:0000313" key="4">
    <source>
        <dbReference type="Proteomes" id="UP000193719"/>
    </source>
</evidence>
<keyword evidence="4" id="KW-1185">Reference proteome</keyword>
<feature type="compositionally biased region" description="Low complexity" evidence="2">
    <location>
        <begin position="505"/>
        <end position="514"/>
    </location>
</feature>
<dbReference type="EMBL" id="MCFH01000022">
    <property type="protein sequence ID" value="ORX50082.1"/>
    <property type="molecule type" value="Genomic_DNA"/>
</dbReference>
<gene>
    <name evidence="3" type="ORF">BCR36DRAFT_353044</name>
</gene>
<feature type="compositionally biased region" description="Low complexity" evidence="2">
    <location>
        <begin position="308"/>
        <end position="328"/>
    </location>
</feature>
<dbReference type="STRING" id="1754191.A0A1Y1VA26"/>
<feature type="coiled-coil region" evidence="1">
    <location>
        <begin position="271"/>
        <end position="298"/>
    </location>
</feature>
<feature type="compositionally biased region" description="Polar residues" evidence="2">
    <location>
        <begin position="515"/>
        <end position="536"/>
    </location>
</feature>
<feature type="region of interest" description="Disordered" evidence="2">
    <location>
        <begin position="406"/>
        <end position="545"/>
    </location>
</feature>
<accession>A0A1Y1VA26</accession>
<feature type="coiled-coil region" evidence="1">
    <location>
        <begin position="166"/>
        <end position="207"/>
    </location>
</feature>
<reference evidence="3 4" key="2">
    <citation type="submission" date="2016-08" db="EMBL/GenBank/DDBJ databases">
        <title>Pervasive Adenine N6-methylation of Active Genes in Fungi.</title>
        <authorList>
            <consortium name="DOE Joint Genome Institute"/>
            <person name="Mondo S.J."/>
            <person name="Dannebaum R.O."/>
            <person name="Kuo R.C."/>
            <person name="Labutti K."/>
            <person name="Haridas S."/>
            <person name="Kuo A."/>
            <person name="Salamov A."/>
            <person name="Ahrendt S.R."/>
            <person name="Lipzen A."/>
            <person name="Sullivan W."/>
            <person name="Andreopoulos W.B."/>
            <person name="Clum A."/>
            <person name="Lindquist E."/>
            <person name="Daum C."/>
            <person name="Ramamoorthy G.K."/>
            <person name="Gryganskyi A."/>
            <person name="Culley D."/>
            <person name="Magnuson J.K."/>
            <person name="James T.Y."/>
            <person name="O'Malley M.A."/>
            <person name="Stajich J.E."/>
            <person name="Spatafora J.W."/>
            <person name="Visel A."/>
            <person name="Grigoriev I.V."/>
        </authorList>
    </citation>
    <scope>NUCLEOTIDE SEQUENCE [LARGE SCALE GENOMIC DNA]</scope>
    <source>
        <strain evidence="4">finn</strain>
    </source>
</reference>
<sequence length="667" mass="77230">MIQEEDIFDLSEKVLITFKNEEYILNAYALLSKDVGISSKESLVISIKKESTNEIWKGKYTNNYVEEITKKTGNFKKFSVFVEMLFSAIKMSSKTVTLDLLTLNDVKKLRENRGDDGRVDTTESNKLSKNKLFLILTYSAAFDRVHYPLPLTFQGFDEDVSSISLIEKLQREIELLKDEKENNISEISKLLRENDKLKYEMKQLQDLAHENSMIMMNNDDNDEKVEIKMNRITHFVKKEFETIIKLYKQRRMQSIVNDKLLTLQKYILQAFSKYENDKKNLEDKLITKDEQIDSLKSKIKILQSRQQSLPKKNSSSSISKQRSSSISSIKKEVKSSGYNIIKSRPLKPSYMTREKSKTKRNTSRTSSVSSFKRFDPTAYVREREQKLEERRARSRELSIKSKYSRNNSLGLTSNASSTRSLSKKNSKYNNSSNSLYSSRSKSIDRNSISKKNSISDPKSYRSKYDRSSSTVRNNVTKSSRNNSLSKISYTSSQHTVKPSKKRSTSKVTKSRNSSLSSVKYSRDPSINSRKMSTTNLSYSSAPKKYASSKVSSQANKIKNINKSTISVRKIPNKVKSKSTERVIIKKTKDIYDEPSTQENNTVDYESQYLYENDFEEIPTEENNETNNIETEKDNQWNSYDINDSQEIDIDARLEAIQKYLKDTQEEF</sequence>
<feature type="region of interest" description="Disordered" evidence="2">
    <location>
        <begin position="382"/>
        <end position="401"/>
    </location>
</feature>
<feature type="compositionally biased region" description="Basic and acidic residues" evidence="2">
    <location>
        <begin position="382"/>
        <end position="399"/>
    </location>
</feature>
<comment type="caution">
    <text evidence="3">The sequence shown here is derived from an EMBL/GenBank/DDBJ whole genome shotgun (WGS) entry which is preliminary data.</text>
</comment>
<reference evidence="3 4" key="1">
    <citation type="submission" date="2016-08" db="EMBL/GenBank/DDBJ databases">
        <title>Genomes of anaerobic fungi encode conserved fungal cellulosomes for biomass hydrolysis.</title>
        <authorList>
            <consortium name="DOE Joint Genome Institute"/>
            <person name="Haitjema C.H."/>
            <person name="Gilmore S.P."/>
            <person name="Henske J.K."/>
            <person name="Solomon K.V."/>
            <person name="De Groot R."/>
            <person name="Kuo A."/>
            <person name="Mondo S.J."/>
            <person name="Salamov A.A."/>
            <person name="Labutti K."/>
            <person name="Zhao Z."/>
            <person name="Chiniquy J."/>
            <person name="Barry K."/>
            <person name="Brewer H.M."/>
            <person name="Purvine S.O."/>
            <person name="Wright A.T."/>
            <person name="Boxma B."/>
            <person name="Van Alen T."/>
            <person name="Hackstein J.H."/>
            <person name="Baker S.E."/>
            <person name="Grigoriev I.V."/>
            <person name="O'Malley M.A."/>
        </authorList>
    </citation>
    <scope>NUCLEOTIDE SEQUENCE [LARGE SCALE GENOMIC DNA]</scope>
    <source>
        <strain evidence="4">finn</strain>
    </source>
</reference>
<dbReference type="AlphaFoldDB" id="A0A1Y1VA26"/>